<dbReference type="SUPFAM" id="SSF46894">
    <property type="entry name" value="C-terminal effector domain of the bipartite response regulators"/>
    <property type="match status" value="1"/>
</dbReference>
<proteinExistence type="predicted"/>
<gene>
    <name evidence="2" type="ORF">GCM10022279_05270</name>
</gene>
<dbReference type="SMART" id="SM00421">
    <property type="entry name" value="HTH_LUXR"/>
    <property type="match status" value="1"/>
</dbReference>
<dbReference type="Gene3D" id="1.10.10.10">
    <property type="entry name" value="Winged helix-like DNA-binding domain superfamily/Winged helix DNA-binding domain"/>
    <property type="match status" value="1"/>
</dbReference>
<keyword evidence="3" id="KW-1185">Reference proteome</keyword>
<feature type="domain" description="HTH luxR-type" evidence="1">
    <location>
        <begin position="307"/>
        <end position="364"/>
    </location>
</feature>
<accession>A0ABP7QMH2</accession>
<reference evidence="3" key="1">
    <citation type="journal article" date="2019" name="Int. J. Syst. Evol. Microbiol.">
        <title>The Global Catalogue of Microorganisms (GCM) 10K type strain sequencing project: providing services to taxonomists for standard genome sequencing and annotation.</title>
        <authorList>
            <consortium name="The Broad Institute Genomics Platform"/>
            <consortium name="The Broad Institute Genome Sequencing Center for Infectious Disease"/>
            <person name="Wu L."/>
            <person name="Ma J."/>
        </authorList>
    </citation>
    <scope>NUCLEOTIDE SEQUENCE [LARGE SCALE GENOMIC DNA]</scope>
    <source>
        <strain evidence="3">JCM 17561</strain>
    </source>
</reference>
<dbReference type="EMBL" id="BAABBP010000003">
    <property type="protein sequence ID" value="GAA3985037.1"/>
    <property type="molecule type" value="Genomic_DNA"/>
</dbReference>
<evidence type="ECO:0000313" key="2">
    <source>
        <dbReference type="EMBL" id="GAA3985037.1"/>
    </source>
</evidence>
<evidence type="ECO:0000259" key="1">
    <source>
        <dbReference type="SMART" id="SM00421"/>
    </source>
</evidence>
<name>A0ABP7QMH2_9BURK</name>
<dbReference type="Proteomes" id="UP001501627">
    <property type="component" value="Unassembled WGS sequence"/>
</dbReference>
<organism evidence="2 3">
    <name type="scientific">Comamonas faecalis</name>
    <dbReference type="NCBI Taxonomy" id="1387849"/>
    <lineage>
        <taxon>Bacteria</taxon>
        <taxon>Pseudomonadati</taxon>
        <taxon>Pseudomonadota</taxon>
        <taxon>Betaproteobacteria</taxon>
        <taxon>Burkholderiales</taxon>
        <taxon>Comamonadaceae</taxon>
        <taxon>Comamonas</taxon>
    </lineage>
</organism>
<evidence type="ECO:0000313" key="3">
    <source>
        <dbReference type="Proteomes" id="UP001501627"/>
    </source>
</evidence>
<sequence length="368" mass="40142">MPDDDLPHRAADIAALFYEGILAPRSWYAALDRLRHEVRGVSFHQITLAPQDRAVIDSVACDIIPEGKAQEYEQQYTPHDERVAVIAALGDGQFLFDHLHFDARHMSRSAIYADFLRPLGMRHTLGMVLQRSAHGHDYLAVLRASDQPAYGAREQALMELLAPHMARAGRLRAQARQLQGLAHAGTAALDALPQGITVTDGHGRIGYANLQAQRQVREARWLHAPHGRLRLQDTAVQQHFEHALARACQPPHQASVLHAAQGLAAIVRILPLPAEHALASPWTRMALVITSTPFQAGALSPGQLAELLGATPKEAALAQALAQGHTLADFAAMQGSSIHTARDHLKNLQAKTGCRRQIDLVQLVQALG</sequence>
<dbReference type="InterPro" id="IPR016032">
    <property type="entry name" value="Sig_transdc_resp-reg_C-effctor"/>
</dbReference>
<dbReference type="InterPro" id="IPR036388">
    <property type="entry name" value="WH-like_DNA-bd_sf"/>
</dbReference>
<dbReference type="InterPro" id="IPR000792">
    <property type="entry name" value="Tscrpt_reg_LuxR_C"/>
</dbReference>
<protein>
    <recommendedName>
        <fullName evidence="1">HTH luxR-type domain-containing protein</fullName>
    </recommendedName>
</protein>
<comment type="caution">
    <text evidence="2">The sequence shown here is derived from an EMBL/GenBank/DDBJ whole genome shotgun (WGS) entry which is preliminary data.</text>
</comment>
<dbReference type="RefSeq" id="WP_103044018.1">
    <property type="nucleotide sequence ID" value="NZ_BAABBP010000003.1"/>
</dbReference>